<organism evidence="1">
    <name type="scientific">Chlamydomonas leiostraca</name>
    <dbReference type="NCBI Taxonomy" id="1034604"/>
    <lineage>
        <taxon>Eukaryota</taxon>
        <taxon>Viridiplantae</taxon>
        <taxon>Chlorophyta</taxon>
        <taxon>core chlorophytes</taxon>
        <taxon>Chlorophyceae</taxon>
        <taxon>CS clade</taxon>
        <taxon>Chlamydomonadales</taxon>
        <taxon>Chlamydomonadaceae</taxon>
        <taxon>Chlamydomonas</taxon>
    </lineage>
</organism>
<evidence type="ECO:0000313" key="1">
    <source>
        <dbReference type="EMBL" id="CAD8683219.1"/>
    </source>
</evidence>
<sequence>MRMCPRASQHSSSFITVTRPHRSRRVADVVANAASHATSPTPSTHKTSFSHGITYTSYEINTFTIKFNATGVRVLVDPWLVGDLTFAEQDWLYRGKKRVIGRTLRVDVSQVASETDVLVLTQSLDDHAHLPTLRVFPKSVPVVANPSAAAIARSLGFTDVRVVDHGQSITVCEGRLKITATVGALVGPPWSKRQNGLVFQEVVPPATSPTGEVFRGSSVYFEPHCDFDAQSVGRVGKVDVVISPIVTALLGVGAAAYPLTQGDMNLLQLLKLLQPQVLVPLLNSEMEHEGPLRVLIQERGDYEGVRQQLVKAGLGSVRLEFPAPPGESMAIAL</sequence>
<protein>
    <recommendedName>
        <fullName evidence="2">Metallo-beta-lactamase domain-containing protein</fullName>
    </recommendedName>
</protein>
<dbReference type="EMBL" id="HBFB01019754">
    <property type="protein sequence ID" value="CAD8683219.1"/>
    <property type="molecule type" value="Transcribed_RNA"/>
</dbReference>
<name>A0A7S0RPE9_9CHLO</name>
<dbReference type="SUPFAM" id="SSF56281">
    <property type="entry name" value="Metallo-hydrolase/oxidoreductase"/>
    <property type="match status" value="1"/>
</dbReference>
<accession>A0A7S0RPE9</accession>
<evidence type="ECO:0008006" key="2">
    <source>
        <dbReference type="Google" id="ProtNLM"/>
    </source>
</evidence>
<dbReference type="InterPro" id="IPR036866">
    <property type="entry name" value="RibonucZ/Hydroxyglut_hydro"/>
</dbReference>
<dbReference type="AlphaFoldDB" id="A0A7S0RPE9"/>
<dbReference type="Pfam" id="PF13483">
    <property type="entry name" value="Lactamase_B_3"/>
    <property type="match status" value="1"/>
</dbReference>
<dbReference type="Gene3D" id="3.60.15.10">
    <property type="entry name" value="Ribonuclease Z/Hydroxyacylglutathione hydrolase-like"/>
    <property type="match status" value="1"/>
</dbReference>
<reference evidence="1" key="1">
    <citation type="submission" date="2021-01" db="EMBL/GenBank/DDBJ databases">
        <authorList>
            <person name="Corre E."/>
            <person name="Pelletier E."/>
            <person name="Niang G."/>
            <person name="Scheremetjew M."/>
            <person name="Finn R."/>
            <person name="Kale V."/>
            <person name="Holt S."/>
            <person name="Cochrane G."/>
            <person name="Meng A."/>
            <person name="Brown T."/>
            <person name="Cohen L."/>
        </authorList>
    </citation>
    <scope>NUCLEOTIDE SEQUENCE</scope>
    <source>
        <strain evidence="1">SAG 11-49</strain>
    </source>
</reference>
<dbReference type="PANTHER" id="PTHR36142">
    <property type="entry name" value="METALLO-HYDROLASE/OXIDOREDUCTASE SUPERFAMILY PROTEIN"/>
    <property type="match status" value="1"/>
</dbReference>
<proteinExistence type="predicted"/>
<gene>
    <name evidence="1" type="ORF">CLEI1391_LOCUS11107</name>
</gene>
<dbReference type="PANTHER" id="PTHR36142:SF2">
    <property type="entry name" value="METALLO-HYDROLASE_OXIDOREDUCTASE SUPERFAMILY PROTEIN"/>
    <property type="match status" value="1"/>
</dbReference>